<dbReference type="PANTHER" id="PTHR43064:SF1">
    <property type="entry name" value="SLL1489 PROTEIN"/>
    <property type="match status" value="1"/>
</dbReference>
<sequence length="274" mass="28804">MNQTVLSALLSDVAGGSLSVDAALSRLRSLPFETLEDVATLDHHRSLRTGFPEVIYCEGKTEDQVALIAERLAARSPRLLGTRATESQFRAASRRVSELEWNDQARCIWLDREPAEELKQGAVVVCAGTSDLPVLEEASLTLRLMGHEPRRITDVGVAGLHRLLPHVPVLQEANVVVVIAGMEGALASVVAGLTQAPVIAVPTSVGYGASLGGIAALLAMLNGCASGMAVVNIDNGYGAAHMAALINEKIENGTSASRNGYTPARYEARSAAGS</sequence>
<dbReference type="AlphaFoldDB" id="A0A6B1D404"/>
<feature type="domain" description="PurE" evidence="1">
    <location>
        <begin position="120"/>
        <end position="252"/>
    </location>
</feature>
<dbReference type="PANTHER" id="PTHR43064">
    <property type="entry name" value="PHOSPHORIBOSYLAMINOIMIDAZOLE CARBOXYLASE-RELATED"/>
    <property type="match status" value="1"/>
</dbReference>
<dbReference type="InterPro" id="IPR039476">
    <property type="entry name" value="P2CMN_synthase_LarB"/>
</dbReference>
<name>A0A6B1D404_9CHLR</name>
<comment type="caution">
    <text evidence="2">The sequence shown here is derived from an EMBL/GenBank/DDBJ whole genome shotgun (WGS) entry which is preliminary data.</text>
</comment>
<dbReference type="Gene3D" id="3.40.50.1970">
    <property type="match status" value="1"/>
</dbReference>
<reference evidence="2" key="1">
    <citation type="submission" date="2019-09" db="EMBL/GenBank/DDBJ databases">
        <title>Characterisation of the sponge microbiome using genome-centric metagenomics.</title>
        <authorList>
            <person name="Engelberts J.P."/>
            <person name="Robbins S.J."/>
            <person name="De Goeij J.M."/>
            <person name="Aranda M."/>
            <person name="Bell S.C."/>
            <person name="Webster N.S."/>
        </authorList>
    </citation>
    <scope>NUCLEOTIDE SEQUENCE</scope>
    <source>
        <strain evidence="2">SB0661_bin_32</strain>
    </source>
</reference>
<proteinExistence type="predicted"/>
<gene>
    <name evidence="2" type="primary">larB</name>
    <name evidence="2" type="ORF">F4X14_05035</name>
</gene>
<dbReference type="Pfam" id="PF00731">
    <property type="entry name" value="AIRC"/>
    <property type="match status" value="1"/>
</dbReference>
<dbReference type="SUPFAM" id="SSF52255">
    <property type="entry name" value="N5-CAIR mutase (phosphoribosylaminoimidazole carboxylase, PurE)"/>
    <property type="match status" value="1"/>
</dbReference>
<dbReference type="NCBIfam" id="NF033503">
    <property type="entry name" value="LarB"/>
    <property type="match status" value="1"/>
</dbReference>
<dbReference type="GO" id="GO:0016787">
    <property type="term" value="F:hydrolase activity"/>
    <property type="evidence" value="ECO:0007669"/>
    <property type="project" value="InterPro"/>
</dbReference>
<dbReference type="GO" id="GO:0006189">
    <property type="term" value="P:'de novo' IMP biosynthetic process"/>
    <property type="evidence" value="ECO:0007669"/>
    <property type="project" value="InterPro"/>
</dbReference>
<dbReference type="SMART" id="SM01001">
    <property type="entry name" value="AIRC"/>
    <property type="match status" value="1"/>
</dbReference>
<evidence type="ECO:0000313" key="2">
    <source>
        <dbReference type="EMBL" id="MYC94316.1"/>
    </source>
</evidence>
<accession>A0A6B1D404</accession>
<organism evidence="2">
    <name type="scientific">Caldilineaceae bacterium SB0661_bin_32</name>
    <dbReference type="NCBI Taxonomy" id="2605255"/>
    <lineage>
        <taxon>Bacteria</taxon>
        <taxon>Bacillati</taxon>
        <taxon>Chloroflexota</taxon>
        <taxon>Caldilineae</taxon>
        <taxon>Caldilineales</taxon>
        <taxon>Caldilineaceae</taxon>
    </lineage>
</organism>
<dbReference type="InterPro" id="IPR000031">
    <property type="entry name" value="PurE_dom"/>
</dbReference>
<protein>
    <submittedName>
        <fullName evidence="2">Nickel pincer cofactor biosynthesis protein LarB</fullName>
    </submittedName>
</protein>
<dbReference type="EMBL" id="VXMH01000023">
    <property type="protein sequence ID" value="MYC94316.1"/>
    <property type="molecule type" value="Genomic_DNA"/>
</dbReference>
<evidence type="ECO:0000259" key="1">
    <source>
        <dbReference type="SMART" id="SM01001"/>
    </source>
</evidence>